<evidence type="ECO:0000313" key="2">
    <source>
        <dbReference type="EMBL" id="AUX43558.1"/>
    </source>
</evidence>
<name>A0A2L0EW74_SORCE</name>
<accession>A0A2L0EW74</accession>
<proteinExistence type="predicted"/>
<dbReference type="AlphaFoldDB" id="A0A2L0EW74"/>
<protein>
    <submittedName>
        <fullName evidence="2">Uncharacterized protein</fullName>
    </submittedName>
</protein>
<evidence type="ECO:0000256" key="1">
    <source>
        <dbReference type="SAM" id="MobiDB-lite"/>
    </source>
</evidence>
<evidence type="ECO:0000313" key="3">
    <source>
        <dbReference type="Proteomes" id="UP000238348"/>
    </source>
</evidence>
<feature type="region of interest" description="Disordered" evidence="1">
    <location>
        <begin position="81"/>
        <end position="100"/>
    </location>
</feature>
<sequence>MMAGVVEQTSSPSTSMLDARDWATSEAARQYPSKLPLGFRKSGAERGAAAWTEVRSRQTGVEGAARIDAIAGLFPAEIRTKRRDAGRSLDESLKDARRAW</sequence>
<dbReference type="EMBL" id="CP012673">
    <property type="protein sequence ID" value="AUX43558.1"/>
    <property type="molecule type" value="Genomic_DNA"/>
</dbReference>
<feature type="compositionally biased region" description="Basic and acidic residues" evidence="1">
    <location>
        <begin position="83"/>
        <end position="100"/>
    </location>
</feature>
<organism evidence="2 3">
    <name type="scientific">Sorangium cellulosum</name>
    <name type="common">Polyangium cellulosum</name>
    <dbReference type="NCBI Taxonomy" id="56"/>
    <lineage>
        <taxon>Bacteria</taxon>
        <taxon>Pseudomonadati</taxon>
        <taxon>Myxococcota</taxon>
        <taxon>Polyangia</taxon>
        <taxon>Polyangiales</taxon>
        <taxon>Polyangiaceae</taxon>
        <taxon>Sorangium</taxon>
    </lineage>
</organism>
<reference evidence="2 3" key="1">
    <citation type="submission" date="2015-09" db="EMBL/GenBank/DDBJ databases">
        <title>Sorangium comparison.</title>
        <authorList>
            <person name="Zaburannyi N."/>
            <person name="Bunk B."/>
            <person name="Overmann J."/>
            <person name="Mueller R."/>
        </authorList>
    </citation>
    <scope>NUCLEOTIDE SEQUENCE [LARGE SCALE GENOMIC DNA]</scope>
    <source>
        <strain evidence="2 3">So ce26</strain>
    </source>
</reference>
<gene>
    <name evidence="2" type="ORF">SOCE26_050080</name>
</gene>
<feature type="compositionally biased region" description="Polar residues" evidence="1">
    <location>
        <begin position="7"/>
        <end position="16"/>
    </location>
</feature>
<dbReference type="Proteomes" id="UP000238348">
    <property type="component" value="Chromosome"/>
</dbReference>
<feature type="region of interest" description="Disordered" evidence="1">
    <location>
        <begin position="1"/>
        <end position="23"/>
    </location>
</feature>